<name>A0A0L0F201_9EUKA</name>
<dbReference type="EMBL" id="KQ250608">
    <property type="protein sequence ID" value="KNC70634.1"/>
    <property type="molecule type" value="Genomic_DNA"/>
</dbReference>
<dbReference type="Proteomes" id="UP000054560">
    <property type="component" value="Unassembled WGS sequence"/>
</dbReference>
<sequence>MDMGNRLKCNQTTEELLLCSCDRYRNKCEGENNITECHDVLPTSLVRSTTTNPTSWIAGNVNLRDNSGAT</sequence>
<evidence type="ECO:0000313" key="2">
    <source>
        <dbReference type="Proteomes" id="UP000054560"/>
    </source>
</evidence>
<evidence type="ECO:0000313" key="1">
    <source>
        <dbReference type="EMBL" id="KNC70634.1"/>
    </source>
</evidence>
<feature type="non-terminal residue" evidence="1">
    <location>
        <position position="70"/>
    </location>
</feature>
<keyword evidence="2" id="KW-1185">Reference proteome</keyword>
<dbReference type="AlphaFoldDB" id="A0A0L0F201"/>
<proteinExistence type="predicted"/>
<accession>A0A0L0F201</accession>
<protein>
    <submittedName>
        <fullName evidence="1">Uncharacterized protein</fullName>
    </submittedName>
</protein>
<dbReference type="GeneID" id="25917340"/>
<reference evidence="1 2" key="1">
    <citation type="submission" date="2011-02" db="EMBL/GenBank/DDBJ databases">
        <title>The Genome Sequence of Sphaeroforma arctica JP610.</title>
        <authorList>
            <consortium name="The Broad Institute Genome Sequencing Platform"/>
            <person name="Russ C."/>
            <person name="Cuomo C."/>
            <person name="Young S.K."/>
            <person name="Zeng Q."/>
            <person name="Gargeya S."/>
            <person name="Alvarado L."/>
            <person name="Berlin A."/>
            <person name="Chapman S.B."/>
            <person name="Chen Z."/>
            <person name="Freedman E."/>
            <person name="Gellesch M."/>
            <person name="Goldberg J."/>
            <person name="Griggs A."/>
            <person name="Gujja S."/>
            <person name="Heilman E."/>
            <person name="Heiman D."/>
            <person name="Howarth C."/>
            <person name="Mehta T."/>
            <person name="Neiman D."/>
            <person name="Pearson M."/>
            <person name="Roberts A."/>
            <person name="Saif S."/>
            <person name="Shea T."/>
            <person name="Shenoy N."/>
            <person name="Sisk P."/>
            <person name="Stolte C."/>
            <person name="Sykes S."/>
            <person name="White J."/>
            <person name="Yandava C."/>
            <person name="Burger G."/>
            <person name="Gray M.W."/>
            <person name="Holland P.W.H."/>
            <person name="King N."/>
            <person name="Lang F.B.F."/>
            <person name="Roger A.J."/>
            <person name="Ruiz-Trillo I."/>
            <person name="Haas B."/>
            <person name="Nusbaum C."/>
            <person name="Birren B."/>
        </authorList>
    </citation>
    <scope>NUCLEOTIDE SEQUENCE [LARGE SCALE GENOMIC DNA]</scope>
    <source>
        <strain evidence="1 2">JP610</strain>
    </source>
</reference>
<gene>
    <name evidence="1" type="ORF">SARC_16836</name>
</gene>
<dbReference type="RefSeq" id="XP_014144536.1">
    <property type="nucleotide sequence ID" value="XM_014289061.1"/>
</dbReference>
<organism evidence="1 2">
    <name type="scientific">Sphaeroforma arctica JP610</name>
    <dbReference type="NCBI Taxonomy" id="667725"/>
    <lineage>
        <taxon>Eukaryota</taxon>
        <taxon>Ichthyosporea</taxon>
        <taxon>Ichthyophonida</taxon>
        <taxon>Sphaeroforma</taxon>
    </lineage>
</organism>